<proteinExistence type="predicted"/>
<evidence type="ECO:0000313" key="2">
    <source>
        <dbReference type="EMBL" id="MBP0447822.1"/>
    </source>
</evidence>
<evidence type="ECO:0000313" key="3">
    <source>
        <dbReference type="Proteomes" id="UP000681594"/>
    </source>
</evidence>
<reference evidence="2 3" key="1">
    <citation type="submission" date="2021-03" db="EMBL/GenBank/DDBJ databases">
        <authorList>
            <person name="So Y."/>
        </authorList>
    </citation>
    <scope>NUCLEOTIDE SEQUENCE [LARGE SCALE GENOMIC DNA]</scope>
    <source>
        <strain evidence="2 3">SSH11</strain>
    </source>
</reference>
<comment type="caution">
    <text evidence="2">The sequence shown here is derived from an EMBL/GenBank/DDBJ whole genome shotgun (WGS) entry which is preliminary data.</text>
</comment>
<evidence type="ECO:0008006" key="4">
    <source>
        <dbReference type="Google" id="ProtNLM"/>
    </source>
</evidence>
<keyword evidence="3" id="KW-1185">Reference proteome</keyword>
<protein>
    <recommendedName>
        <fullName evidence="4">DUF1622 domain-containing protein</fullName>
    </recommendedName>
</protein>
<gene>
    <name evidence="2" type="ORF">J8J14_24065</name>
</gene>
<feature type="region of interest" description="Disordered" evidence="1">
    <location>
        <begin position="1"/>
        <end position="21"/>
    </location>
</feature>
<name>A0ABS4ALB7_9PROT</name>
<dbReference type="Proteomes" id="UP000681594">
    <property type="component" value="Unassembled WGS sequence"/>
</dbReference>
<evidence type="ECO:0000256" key="1">
    <source>
        <dbReference type="SAM" id="MobiDB-lite"/>
    </source>
</evidence>
<dbReference type="RefSeq" id="WP_209382085.1">
    <property type="nucleotide sequence ID" value="NZ_JAGIZB010000063.1"/>
</dbReference>
<accession>A0ABS4ALB7</accession>
<sequence>MAGIARSPSDPEVQSTGPSSLGASDRLARGLGWFSIGLGALEIFGAERLAWALGLRGREWLIRAFGAREIASGMVSLSANPNPGIASRIAGDALDILVLLSALRRDNPRRENVEAALLAVVGITVLDVICQKGLVARHARPQRGWRDYSNRSGFPKGLAAARGAAQDRAGPLSGPSAGV</sequence>
<dbReference type="EMBL" id="JAGIZB010000063">
    <property type="protein sequence ID" value="MBP0447822.1"/>
    <property type="molecule type" value="Genomic_DNA"/>
</dbReference>
<feature type="compositionally biased region" description="Polar residues" evidence="1">
    <location>
        <begin position="12"/>
        <end position="21"/>
    </location>
</feature>
<organism evidence="2 3">
    <name type="scientific">Pararoseomonas baculiformis</name>
    <dbReference type="NCBI Taxonomy" id="2820812"/>
    <lineage>
        <taxon>Bacteria</taxon>
        <taxon>Pseudomonadati</taxon>
        <taxon>Pseudomonadota</taxon>
        <taxon>Alphaproteobacteria</taxon>
        <taxon>Acetobacterales</taxon>
        <taxon>Acetobacteraceae</taxon>
        <taxon>Pararoseomonas</taxon>
    </lineage>
</organism>